<dbReference type="PROSITE" id="PS50005">
    <property type="entry name" value="TPR"/>
    <property type="match status" value="2"/>
</dbReference>
<gene>
    <name evidence="5" type="ORF">KK060_00575</name>
</gene>
<feature type="repeat" description="TPR" evidence="3">
    <location>
        <begin position="264"/>
        <end position="297"/>
    </location>
</feature>
<evidence type="ECO:0000256" key="1">
    <source>
        <dbReference type="ARBA" id="ARBA00022737"/>
    </source>
</evidence>
<organism evidence="5 6">
    <name type="scientific">Chryseosolibacter indicus</name>
    <dbReference type="NCBI Taxonomy" id="2782351"/>
    <lineage>
        <taxon>Bacteria</taxon>
        <taxon>Pseudomonadati</taxon>
        <taxon>Bacteroidota</taxon>
        <taxon>Cytophagia</taxon>
        <taxon>Cytophagales</taxon>
        <taxon>Chryseotaleaceae</taxon>
        <taxon>Chryseosolibacter</taxon>
    </lineage>
</organism>
<dbReference type="InterPro" id="IPR011990">
    <property type="entry name" value="TPR-like_helical_dom_sf"/>
</dbReference>
<dbReference type="PANTHER" id="PTHR44227">
    <property type="match status" value="1"/>
</dbReference>
<comment type="caution">
    <text evidence="5">The sequence shown here is derived from an EMBL/GenBank/DDBJ whole genome shotgun (WGS) entry which is preliminary data.</text>
</comment>
<keyword evidence="6" id="KW-1185">Reference proteome</keyword>
<accession>A0ABS5VLU9</accession>
<keyword evidence="4" id="KW-0732">Signal</keyword>
<evidence type="ECO:0000313" key="6">
    <source>
        <dbReference type="Proteomes" id="UP000772618"/>
    </source>
</evidence>
<dbReference type="Gene3D" id="1.25.40.10">
    <property type="entry name" value="Tetratricopeptide repeat domain"/>
    <property type="match status" value="2"/>
</dbReference>
<dbReference type="Pfam" id="PF13432">
    <property type="entry name" value="TPR_16"/>
    <property type="match status" value="1"/>
</dbReference>
<sequence>MKRITLLMLMLAGFALHAQKQAKPNLNKALNLYREGKLAEAKEILDAATTYEKTMNDGKTWYYRGLVYAALDTTSNAQLKSLDPDPLKVAIESFAKADQMAGKSEYFITGKDGVLPITKTTQIQTLANYYLNKGAQLYQDEKLEEALANFEKTQAVYPQDTTAFFYGGFVANSLEQHDKAIANFEKYIELGGKSPDAYSLLININSGPKENKEKALEYVRKAKQVFPANSDFPKVEIGLLIDLNKVEEAKSGLENAVKSEPDNKIYHFYLGYVNSKLEKWDDAKKNFEAALKVDPAYFDAQYYLAQIYLIEADKVRSQLKNLGISAADKKKQAELDKELVNKFKVALPYWEKAEQLKGDDVDVLDRLKTIYYYLGDDKNQKRVEAKLKTLGAEGE</sequence>
<protein>
    <submittedName>
        <fullName evidence="5">Tetratricopeptide repeat protein</fullName>
    </submittedName>
</protein>
<evidence type="ECO:0000313" key="5">
    <source>
        <dbReference type="EMBL" id="MBT1701752.1"/>
    </source>
</evidence>
<dbReference type="InterPro" id="IPR019734">
    <property type="entry name" value="TPR_rpt"/>
</dbReference>
<feature type="chain" id="PRO_5046622131" evidence="4">
    <location>
        <begin position="19"/>
        <end position="395"/>
    </location>
</feature>
<dbReference type="Proteomes" id="UP000772618">
    <property type="component" value="Unassembled WGS sequence"/>
</dbReference>
<dbReference type="SUPFAM" id="SSF48452">
    <property type="entry name" value="TPR-like"/>
    <property type="match status" value="1"/>
</dbReference>
<keyword evidence="2 3" id="KW-0802">TPR repeat</keyword>
<evidence type="ECO:0000256" key="4">
    <source>
        <dbReference type="SAM" id="SignalP"/>
    </source>
</evidence>
<dbReference type="SMART" id="SM00028">
    <property type="entry name" value="TPR"/>
    <property type="match status" value="5"/>
</dbReference>
<proteinExistence type="predicted"/>
<evidence type="ECO:0000256" key="3">
    <source>
        <dbReference type="PROSITE-ProRule" id="PRU00339"/>
    </source>
</evidence>
<reference evidence="5 6" key="1">
    <citation type="submission" date="2021-05" db="EMBL/GenBank/DDBJ databases">
        <title>A Polyphasic approach of four new species of the genus Ohtaekwangia: Ohtaekwangia histidinii sp. nov., Ohtaekwangia cretensis sp. nov., Ohtaekwangia indiensis sp. nov., Ohtaekwangia reichenbachii sp. nov. from diverse environment.</title>
        <authorList>
            <person name="Octaviana S."/>
        </authorList>
    </citation>
    <scope>NUCLEOTIDE SEQUENCE [LARGE SCALE GENOMIC DNA]</scope>
    <source>
        <strain evidence="5 6">PWU20</strain>
    </source>
</reference>
<dbReference type="PANTHER" id="PTHR44227:SF3">
    <property type="entry name" value="PROTEIN O-MANNOSYL-TRANSFERASE TMTC4"/>
    <property type="match status" value="1"/>
</dbReference>
<dbReference type="InterPro" id="IPR052346">
    <property type="entry name" value="O-mannosyl-transferase_TMTC"/>
</dbReference>
<dbReference type="RefSeq" id="WP_254151452.1">
    <property type="nucleotide sequence ID" value="NZ_JAHESD010000001.1"/>
</dbReference>
<evidence type="ECO:0000256" key="2">
    <source>
        <dbReference type="ARBA" id="ARBA00022803"/>
    </source>
</evidence>
<name>A0ABS5VLU9_9BACT</name>
<keyword evidence="1" id="KW-0677">Repeat</keyword>
<dbReference type="EMBL" id="JAHESD010000001">
    <property type="protein sequence ID" value="MBT1701752.1"/>
    <property type="molecule type" value="Genomic_DNA"/>
</dbReference>
<feature type="signal peptide" evidence="4">
    <location>
        <begin position="1"/>
        <end position="18"/>
    </location>
</feature>
<feature type="repeat" description="TPR" evidence="3">
    <location>
        <begin position="127"/>
        <end position="160"/>
    </location>
</feature>